<reference evidence="20" key="1">
    <citation type="journal article" date="2021" name="Front. Plant Sci.">
        <title>Chromosome-Scale Genome Assembly for Chinese Sour Jujube and Insights Into Its Genome Evolution and Domestication Signature.</title>
        <authorList>
            <person name="Shen L.-Y."/>
            <person name="Luo H."/>
            <person name="Wang X.-L."/>
            <person name="Wang X.-M."/>
            <person name="Qiu X.-J."/>
            <person name="Liu H."/>
            <person name="Zhou S.-S."/>
            <person name="Jia K.-H."/>
            <person name="Nie S."/>
            <person name="Bao Y.-T."/>
            <person name="Zhang R.-G."/>
            <person name="Yun Q.-Z."/>
            <person name="Chai Y.-H."/>
            <person name="Lu J.-Y."/>
            <person name="Li Y."/>
            <person name="Zhao S.-W."/>
            <person name="Mao J.-F."/>
            <person name="Jia S.-G."/>
            <person name="Mao Y.-M."/>
        </authorList>
    </citation>
    <scope>NUCLEOTIDE SEQUENCE</scope>
    <source>
        <strain evidence="20">AT0</strain>
        <tissue evidence="20">Leaf</tissue>
    </source>
</reference>
<feature type="disulfide bond" evidence="17">
    <location>
        <begin position="73"/>
        <end position="78"/>
    </location>
</feature>
<dbReference type="EMBL" id="JAEACU010000004">
    <property type="protein sequence ID" value="KAH7533209.1"/>
    <property type="molecule type" value="Genomic_DNA"/>
</dbReference>
<feature type="binding site" evidence="15">
    <location>
        <position position="79"/>
    </location>
    <ligand>
        <name>Ca(2+)</name>
        <dbReference type="ChEBI" id="CHEBI:29108"/>
        <label>1</label>
    </ligand>
</feature>
<dbReference type="GO" id="GO:0046872">
    <property type="term" value="F:metal ion binding"/>
    <property type="evidence" value="ECO:0007669"/>
    <property type="project" value="UniProtKB-UniRule"/>
</dbReference>
<evidence type="ECO:0000256" key="11">
    <source>
        <dbReference type="ARBA" id="ARBA00023157"/>
    </source>
</evidence>
<comment type="similarity">
    <text evidence="3">Belongs to the peroxidase family. Ascorbate peroxidase subfamily.</text>
</comment>
<evidence type="ECO:0000256" key="13">
    <source>
        <dbReference type="PIRSR" id="PIRSR600823-1"/>
    </source>
</evidence>
<dbReference type="PROSITE" id="PS00435">
    <property type="entry name" value="PEROXIDASE_1"/>
    <property type="match status" value="1"/>
</dbReference>
<evidence type="ECO:0000313" key="20">
    <source>
        <dbReference type="EMBL" id="KAH7533209.1"/>
    </source>
</evidence>
<feature type="binding site" evidence="15">
    <location>
        <position position="77"/>
    </location>
    <ligand>
        <name>Ca(2+)</name>
        <dbReference type="ChEBI" id="CHEBI:29108"/>
        <label>1</label>
    </ligand>
</feature>
<dbReference type="GO" id="GO:0020037">
    <property type="term" value="F:heme binding"/>
    <property type="evidence" value="ECO:0007669"/>
    <property type="project" value="UniProtKB-UniRule"/>
</dbReference>
<evidence type="ECO:0000256" key="18">
    <source>
        <dbReference type="RuleBase" id="RU362060"/>
    </source>
</evidence>
<feature type="binding site" evidence="15">
    <location>
        <position position="75"/>
    </location>
    <ligand>
        <name>Ca(2+)</name>
        <dbReference type="ChEBI" id="CHEBI:29108"/>
        <label>1</label>
    </ligand>
</feature>
<dbReference type="PROSITE" id="PS50873">
    <property type="entry name" value="PEROXIDASE_4"/>
    <property type="match status" value="1"/>
</dbReference>
<evidence type="ECO:0000256" key="14">
    <source>
        <dbReference type="PIRSR" id="PIRSR600823-2"/>
    </source>
</evidence>
<feature type="binding site" evidence="14">
    <location>
        <position position="168"/>
    </location>
    <ligand>
        <name>substrate</name>
    </ligand>
</feature>
<protein>
    <recommendedName>
        <fullName evidence="4 18">Peroxidase</fullName>
        <ecNumber evidence="4 18">1.11.1.7</ecNumber>
    </recommendedName>
</protein>
<evidence type="ECO:0000256" key="7">
    <source>
        <dbReference type="ARBA" id="ARBA00022723"/>
    </source>
</evidence>
<dbReference type="PANTHER" id="PTHR31388:SF5">
    <property type="entry name" value="PEROXIDASE"/>
    <property type="match status" value="1"/>
</dbReference>
<gene>
    <name evidence="20" type="ORF">FEM48_Zijuj04G0105800</name>
</gene>
<dbReference type="EC" id="1.11.1.7" evidence="4 18"/>
<comment type="catalytic activity">
    <reaction evidence="1 18">
        <text>2 a phenolic donor + H2O2 = 2 a phenolic radical donor + 2 H2O</text>
        <dbReference type="Rhea" id="RHEA:56136"/>
        <dbReference type="ChEBI" id="CHEBI:15377"/>
        <dbReference type="ChEBI" id="CHEBI:16240"/>
        <dbReference type="ChEBI" id="CHEBI:139520"/>
        <dbReference type="ChEBI" id="CHEBI:139521"/>
        <dbReference type="EC" id="1.11.1.7"/>
    </reaction>
</comment>
<evidence type="ECO:0000256" key="9">
    <source>
        <dbReference type="ARBA" id="ARBA00023002"/>
    </source>
</evidence>
<name>A0A978VJE0_ZIZJJ</name>
<feature type="disulfide bond" evidence="17">
    <location>
        <begin position="205"/>
        <end position="230"/>
    </location>
</feature>
<feature type="binding site" evidence="15">
    <location>
        <position position="250"/>
    </location>
    <ligand>
        <name>Ca(2+)</name>
        <dbReference type="ChEBI" id="CHEBI:29108"/>
        <label>2</label>
    </ligand>
</feature>
<feature type="domain" description="Plant heme peroxidase family profile" evidence="19">
    <location>
        <begin position="30"/>
        <end position="322"/>
    </location>
</feature>
<dbReference type="OrthoDB" id="2113341at2759"/>
<evidence type="ECO:0000256" key="15">
    <source>
        <dbReference type="PIRSR" id="PIRSR600823-3"/>
    </source>
</evidence>
<dbReference type="InterPro" id="IPR010255">
    <property type="entry name" value="Haem_peroxidase_sf"/>
</dbReference>
<dbReference type="SUPFAM" id="SSF48113">
    <property type="entry name" value="Heme-dependent peroxidases"/>
    <property type="match status" value="1"/>
</dbReference>
<dbReference type="InterPro" id="IPR033905">
    <property type="entry name" value="Secretory_peroxidase"/>
</dbReference>
<feature type="disulfide bond" evidence="17">
    <location>
        <begin position="40"/>
        <end position="120"/>
    </location>
</feature>
<feature type="disulfide bond" evidence="17">
    <location>
        <begin position="126"/>
        <end position="318"/>
    </location>
</feature>
<feature type="site" description="Transition state stabilizer" evidence="16">
    <location>
        <position position="67"/>
    </location>
</feature>
<dbReference type="GO" id="GO:0140825">
    <property type="term" value="F:lactoperoxidase activity"/>
    <property type="evidence" value="ECO:0007669"/>
    <property type="project" value="UniProtKB-EC"/>
</dbReference>
<evidence type="ECO:0000256" key="4">
    <source>
        <dbReference type="ARBA" id="ARBA00012313"/>
    </source>
</evidence>
<comment type="similarity">
    <text evidence="18">Belongs to the peroxidase family. Classical plant (class III) peroxidase subfamily.</text>
</comment>
<feature type="binding site" evidence="15">
    <location>
        <position position="199"/>
    </location>
    <ligand>
        <name>Ca(2+)</name>
        <dbReference type="ChEBI" id="CHEBI:29108"/>
        <label>2</label>
    </ligand>
</feature>
<dbReference type="PANTHER" id="PTHR31388">
    <property type="entry name" value="PEROXIDASE 72-RELATED"/>
    <property type="match status" value="1"/>
</dbReference>
<feature type="active site" description="Proton acceptor" evidence="13">
    <location>
        <position position="71"/>
    </location>
</feature>
<evidence type="ECO:0000256" key="3">
    <source>
        <dbReference type="ARBA" id="ARBA00006873"/>
    </source>
</evidence>
<dbReference type="InterPro" id="IPR019794">
    <property type="entry name" value="Peroxidases_AS"/>
</dbReference>
<keyword evidence="7 15" id="KW-0479">Metal-binding</keyword>
<feature type="binding site" evidence="15">
    <location>
        <position position="93"/>
    </location>
    <ligand>
        <name>Ca(2+)</name>
        <dbReference type="ChEBI" id="CHEBI:29108"/>
        <label>1</label>
    </ligand>
</feature>
<dbReference type="GO" id="GO:0006979">
    <property type="term" value="P:response to oxidative stress"/>
    <property type="evidence" value="ECO:0007669"/>
    <property type="project" value="UniProtKB-UniRule"/>
</dbReference>
<dbReference type="PROSITE" id="PS00436">
    <property type="entry name" value="PEROXIDASE_2"/>
    <property type="match status" value="1"/>
</dbReference>
<dbReference type="Proteomes" id="UP000813462">
    <property type="component" value="Unassembled WGS sequence"/>
</dbReference>
<accession>A0A978VJE0</accession>
<evidence type="ECO:0000313" key="21">
    <source>
        <dbReference type="Proteomes" id="UP000813462"/>
    </source>
</evidence>
<evidence type="ECO:0000256" key="10">
    <source>
        <dbReference type="ARBA" id="ARBA00023004"/>
    </source>
</evidence>
<evidence type="ECO:0000256" key="1">
    <source>
        <dbReference type="ARBA" id="ARBA00000189"/>
    </source>
</evidence>
<feature type="binding site" evidence="15">
    <location>
        <position position="81"/>
    </location>
    <ligand>
        <name>Ca(2+)</name>
        <dbReference type="ChEBI" id="CHEBI:29108"/>
        <label>1</label>
    </ligand>
</feature>
<dbReference type="Gene3D" id="1.10.520.10">
    <property type="match status" value="1"/>
</dbReference>
<dbReference type="CDD" id="cd00693">
    <property type="entry name" value="secretory_peroxidase"/>
    <property type="match status" value="1"/>
</dbReference>
<dbReference type="FunFam" id="1.10.520.10:FF:000001">
    <property type="entry name" value="Peroxidase"/>
    <property type="match status" value="1"/>
</dbReference>
<keyword evidence="5 18" id="KW-0575">Peroxidase</keyword>
<feature type="binding site" evidence="15">
    <location>
        <position position="245"/>
    </location>
    <ligand>
        <name>Ca(2+)</name>
        <dbReference type="ChEBI" id="CHEBI:29108"/>
        <label>2</label>
    </ligand>
</feature>
<evidence type="ECO:0000256" key="12">
    <source>
        <dbReference type="ARBA" id="ARBA00023180"/>
    </source>
</evidence>
<keyword evidence="9 18" id="KW-0560">Oxidoreductase</keyword>
<keyword evidence="11 17" id="KW-1015">Disulfide bond</keyword>
<comment type="cofactor">
    <cofactor evidence="15 18">
        <name>heme b</name>
        <dbReference type="ChEBI" id="CHEBI:60344"/>
    </cofactor>
    <text evidence="15 18">Binds 1 heme b (iron(II)-protoporphyrin IX) group per subunit.</text>
</comment>
<feature type="binding site" evidence="15">
    <location>
        <position position="72"/>
    </location>
    <ligand>
        <name>Ca(2+)</name>
        <dbReference type="ChEBI" id="CHEBI:29108"/>
        <label>1</label>
    </ligand>
</feature>
<evidence type="ECO:0000259" key="19">
    <source>
        <dbReference type="PROSITE" id="PS50873"/>
    </source>
</evidence>
<dbReference type="AlphaFoldDB" id="A0A978VJE0"/>
<comment type="cofactor">
    <cofactor evidence="15 18">
        <name>Ca(2+)</name>
        <dbReference type="ChEBI" id="CHEBI:29108"/>
    </cofactor>
    <text evidence="15 18">Binds 2 calcium ions per subunit.</text>
</comment>
<keyword evidence="12" id="KW-0325">Glycoprotein</keyword>
<dbReference type="Gene3D" id="1.10.420.10">
    <property type="entry name" value="Peroxidase, domain 2"/>
    <property type="match status" value="1"/>
</dbReference>
<comment type="subcellular location">
    <subcellularLocation>
        <location evidence="18">Secreted</location>
    </subcellularLocation>
</comment>
<keyword evidence="10 15" id="KW-0408">Iron</keyword>
<dbReference type="GO" id="GO:0042744">
    <property type="term" value="P:hydrogen peroxide catabolic process"/>
    <property type="evidence" value="ECO:0007669"/>
    <property type="project" value="UniProtKB-KW"/>
</dbReference>
<keyword evidence="18" id="KW-0376">Hydrogen peroxide</keyword>
<keyword evidence="18" id="KW-0964">Secreted</keyword>
<dbReference type="PRINTS" id="PR00458">
    <property type="entry name" value="PEROXIDASE"/>
</dbReference>
<dbReference type="Pfam" id="PF00141">
    <property type="entry name" value="peroxidase"/>
    <property type="match status" value="1"/>
</dbReference>
<keyword evidence="8 15" id="KW-0106">Calcium</keyword>
<comment type="caution">
    <text evidence="20">The sequence shown here is derived from an EMBL/GenBank/DDBJ whole genome shotgun (WGS) entry which is preliminary data.</text>
</comment>
<evidence type="ECO:0000256" key="17">
    <source>
        <dbReference type="PIRSR" id="PIRSR600823-5"/>
    </source>
</evidence>
<evidence type="ECO:0000256" key="2">
    <source>
        <dbReference type="ARBA" id="ARBA00002322"/>
    </source>
</evidence>
<feature type="binding site" description="axial binding residue" evidence="15">
    <location>
        <position position="198"/>
    </location>
    <ligand>
        <name>heme b</name>
        <dbReference type="ChEBI" id="CHEBI:60344"/>
    </ligand>
    <ligandPart>
        <name>Fe</name>
        <dbReference type="ChEBI" id="CHEBI:18248"/>
    </ligandPart>
</feature>
<keyword evidence="6 18" id="KW-0349">Heme</keyword>
<dbReference type="PRINTS" id="PR00461">
    <property type="entry name" value="PLPEROXIDASE"/>
</dbReference>
<feature type="binding site" evidence="15">
    <location>
        <position position="243"/>
    </location>
    <ligand>
        <name>Ca(2+)</name>
        <dbReference type="ChEBI" id="CHEBI:29108"/>
        <label>2</label>
    </ligand>
</feature>
<dbReference type="InterPro" id="IPR000823">
    <property type="entry name" value="Peroxidase_pln"/>
</dbReference>
<dbReference type="InterPro" id="IPR002016">
    <property type="entry name" value="Haem_peroxidase"/>
</dbReference>
<sequence>MASSISTHFFFLITLPTFVIFVFSGYATAQLSPTFYARNCPNFQNIVRNGMNQAVRSDRRMGASILRLFFHDCFVNGCDASILLDDTATFTGEQNAFANRNSARGFEVIDSIKANVEAACSGTVSCADILALAARDGVVLLGGPSWTVSFGRRDARTASQTQANNDIPSPFSDLATLTSNFAAKGLNARDMTALSGAHTIGFAQCFTFRNRIYNATNIDPAFATTRRATCPATGGDSNLAPFDATQNNFDNNYYRALVARRGLLRSDQELFNNGAQDALVRTYSTNPAAFRADFAAAMVKLSNLSPLTGTNGEIRRNCGVVN</sequence>
<evidence type="ECO:0000256" key="6">
    <source>
        <dbReference type="ARBA" id="ARBA00022617"/>
    </source>
</evidence>
<evidence type="ECO:0000256" key="8">
    <source>
        <dbReference type="ARBA" id="ARBA00022837"/>
    </source>
</evidence>
<evidence type="ECO:0000256" key="16">
    <source>
        <dbReference type="PIRSR" id="PIRSR600823-4"/>
    </source>
</evidence>
<evidence type="ECO:0000256" key="5">
    <source>
        <dbReference type="ARBA" id="ARBA00022559"/>
    </source>
</evidence>
<dbReference type="InterPro" id="IPR019793">
    <property type="entry name" value="Peroxidases_heam-ligand_BS"/>
</dbReference>
<dbReference type="GO" id="GO:0005576">
    <property type="term" value="C:extracellular region"/>
    <property type="evidence" value="ECO:0007669"/>
    <property type="project" value="UniProtKB-SubCell"/>
</dbReference>
<proteinExistence type="inferred from homology"/>
<comment type="function">
    <text evidence="2">Removal of H(2)O(2), oxidation of toxic reductants, biosynthesis and degradation of lignin, suberization, auxin catabolism, response to environmental stresses such as wounding, pathogen attack and oxidative stress. These functions might be dependent on each isozyme/isoform in each plant tissue.</text>
</comment>
<dbReference type="FunFam" id="1.10.420.10:FF:000006">
    <property type="entry name" value="Peroxidase"/>
    <property type="match status" value="1"/>
</dbReference>
<organism evidence="20 21">
    <name type="scientific">Ziziphus jujuba var. spinosa</name>
    <dbReference type="NCBI Taxonomy" id="714518"/>
    <lineage>
        <taxon>Eukaryota</taxon>
        <taxon>Viridiplantae</taxon>
        <taxon>Streptophyta</taxon>
        <taxon>Embryophyta</taxon>
        <taxon>Tracheophyta</taxon>
        <taxon>Spermatophyta</taxon>
        <taxon>Magnoliopsida</taxon>
        <taxon>eudicotyledons</taxon>
        <taxon>Gunneridae</taxon>
        <taxon>Pentapetalae</taxon>
        <taxon>rosids</taxon>
        <taxon>fabids</taxon>
        <taxon>Rosales</taxon>
        <taxon>Rhamnaceae</taxon>
        <taxon>Paliureae</taxon>
        <taxon>Ziziphus</taxon>
    </lineage>
</organism>